<dbReference type="GeneID" id="110983374"/>
<evidence type="ECO:0000313" key="4">
    <source>
        <dbReference type="Proteomes" id="UP000694845"/>
    </source>
</evidence>
<organism evidence="4 5">
    <name type="scientific">Acanthaster planci</name>
    <name type="common">Crown-of-thorns starfish</name>
    <dbReference type="NCBI Taxonomy" id="133434"/>
    <lineage>
        <taxon>Eukaryota</taxon>
        <taxon>Metazoa</taxon>
        <taxon>Echinodermata</taxon>
        <taxon>Eleutherozoa</taxon>
        <taxon>Asterozoa</taxon>
        <taxon>Asteroidea</taxon>
        <taxon>Valvatacea</taxon>
        <taxon>Valvatida</taxon>
        <taxon>Acanthasteridae</taxon>
        <taxon>Acanthaster</taxon>
    </lineage>
</organism>
<evidence type="ECO:0000256" key="2">
    <source>
        <dbReference type="ARBA" id="ARBA00022679"/>
    </source>
</evidence>
<accession>A0A8B7Z000</accession>
<reference evidence="5" key="1">
    <citation type="submission" date="2025-08" db="UniProtKB">
        <authorList>
            <consortium name="RefSeq"/>
        </authorList>
    </citation>
    <scope>IDENTIFICATION</scope>
</reference>
<dbReference type="Proteomes" id="UP000694845">
    <property type="component" value="Unplaced"/>
</dbReference>
<keyword evidence="2" id="KW-0808">Transferase</keyword>
<comment type="similarity">
    <text evidence="1">Belongs to the sulfotransferase 1 family.</text>
</comment>
<dbReference type="RefSeq" id="XP_022098282.1">
    <property type="nucleotide sequence ID" value="XM_022242590.1"/>
</dbReference>
<keyword evidence="4" id="KW-1185">Reference proteome</keyword>
<evidence type="ECO:0000313" key="5">
    <source>
        <dbReference type="RefSeq" id="XP_022098282.1"/>
    </source>
</evidence>
<dbReference type="Pfam" id="PF00685">
    <property type="entry name" value="Sulfotransfer_1"/>
    <property type="match status" value="2"/>
</dbReference>
<dbReference type="SUPFAM" id="SSF52540">
    <property type="entry name" value="P-loop containing nucleoside triphosphate hydrolases"/>
    <property type="match status" value="2"/>
</dbReference>
<protein>
    <submittedName>
        <fullName evidence="5">Uncharacterized protein LOC110983374</fullName>
    </submittedName>
</protein>
<dbReference type="AlphaFoldDB" id="A0A8B7Z000"/>
<evidence type="ECO:0000256" key="1">
    <source>
        <dbReference type="ARBA" id="ARBA00005771"/>
    </source>
</evidence>
<dbReference type="InterPro" id="IPR000863">
    <property type="entry name" value="Sulfotransferase_dom"/>
</dbReference>
<dbReference type="OMA" id="SERPENM"/>
<proteinExistence type="inferred from homology"/>
<dbReference type="GO" id="GO:0008146">
    <property type="term" value="F:sulfotransferase activity"/>
    <property type="evidence" value="ECO:0007669"/>
    <property type="project" value="InterPro"/>
</dbReference>
<feature type="domain" description="Sulfotransferase" evidence="3">
    <location>
        <begin position="63"/>
        <end position="311"/>
    </location>
</feature>
<dbReference type="Gene3D" id="3.40.50.300">
    <property type="entry name" value="P-loop containing nucleotide triphosphate hydrolases"/>
    <property type="match status" value="2"/>
</dbReference>
<dbReference type="OrthoDB" id="205623at2759"/>
<sequence length="668" mass="76854">MSFTEQIQSMMPELINGKTHKQLEEELVAIHKMAGIHVVDGVKFPFHVLKSNLEALRTFEVRDDDVFVVTYPRSGTHWVSEILKYILQDGRGDFDRTFISTGLELTRTDDPKDIESATPGYKIYSAMKSPRLMVSHCLERFLPPQVLTKHPKVVYVARNPKDVLVSWYKLASFGNFSELLWAFCLSKIPFGGWFDHVLSYWNRRDDDNFLFVKYEDLHKDLRGSIYKLAKHVGKDLPHDVIDAIMERVTFDAMQRTYQQLEEEGGKEGELMVRYKGRPIIRKGQVGDWKNNFTVADSALFDKIYALGMEGTGLDFDFEYDFGFITGGHNTVLAAPHTFDPTAPRSQAAVMSFGEQIQAMMPDLINGKTHQQLEEELVAREKMMGNHVVDGVKLPFQAVKSNLEALQTFEVRDDDVFVVTYPRSGTHWVSEILQYILQDGRGDFDRTFITTGLEFTRAEEPKNIESTTPGYKIYAAMKSPRLMISHCLEQFLPPQVLTKQPKVVYVARNPKDTLVSLSKMVPFWNFSELLWAFCPGKTTFGSWFDHVLSYWKRRDDRNFLFVKYEDFHKDLRGSICKLAKHVGKDLPDDVIDCITERVTFNAMQRTYQQLEDEGGKEGKLLASYKGRKFIRKGQVGDWKNTFTVAESALFDKIYALRMKGTGLDFDFEL</sequence>
<feature type="domain" description="Sulfotransferase" evidence="3">
    <location>
        <begin position="412"/>
        <end position="661"/>
    </location>
</feature>
<dbReference type="KEGG" id="aplc:110983374"/>
<gene>
    <name evidence="5" type="primary">LOC110983374</name>
</gene>
<name>A0A8B7Z000_ACAPL</name>
<dbReference type="InterPro" id="IPR027417">
    <property type="entry name" value="P-loop_NTPase"/>
</dbReference>
<evidence type="ECO:0000259" key="3">
    <source>
        <dbReference type="Pfam" id="PF00685"/>
    </source>
</evidence>
<dbReference type="PANTHER" id="PTHR11783">
    <property type="entry name" value="SULFOTRANSFERASE SULT"/>
    <property type="match status" value="1"/>
</dbReference>